<keyword evidence="2" id="KW-0004">4Fe-4S</keyword>
<dbReference type="PROSITE" id="PS00198">
    <property type="entry name" value="4FE4S_FER_1"/>
    <property type="match status" value="1"/>
</dbReference>
<evidence type="ECO:0000256" key="4">
    <source>
        <dbReference type="ARBA" id="ARBA00022737"/>
    </source>
</evidence>
<dbReference type="SUPFAM" id="SSF54862">
    <property type="entry name" value="4Fe-4S ferredoxins"/>
    <property type="match status" value="1"/>
</dbReference>
<accession>A0A6L6YJM2</accession>
<evidence type="ECO:0000256" key="5">
    <source>
        <dbReference type="ARBA" id="ARBA00022982"/>
    </source>
</evidence>
<dbReference type="EMBL" id="WSRP01000061">
    <property type="protein sequence ID" value="MVX57930.1"/>
    <property type="molecule type" value="Genomic_DNA"/>
</dbReference>
<comment type="caution">
    <text evidence="9">The sequence shown here is derived from an EMBL/GenBank/DDBJ whole genome shotgun (WGS) entry which is preliminary data.</text>
</comment>
<evidence type="ECO:0000256" key="7">
    <source>
        <dbReference type="ARBA" id="ARBA00023014"/>
    </source>
</evidence>
<evidence type="ECO:0000259" key="8">
    <source>
        <dbReference type="PROSITE" id="PS51379"/>
    </source>
</evidence>
<name>A0A6L6YJM2_9BURK</name>
<dbReference type="Gene3D" id="3.30.70.20">
    <property type="match status" value="2"/>
</dbReference>
<dbReference type="PANTHER" id="PTHR43177">
    <property type="entry name" value="PROTEIN NRFC"/>
    <property type="match status" value="1"/>
</dbReference>
<evidence type="ECO:0000256" key="3">
    <source>
        <dbReference type="ARBA" id="ARBA00022723"/>
    </source>
</evidence>
<dbReference type="InterPro" id="IPR017900">
    <property type="entry name" value="4Fe4S_Fe_S_CS"/>
</dbReference>
<dbReference type="AlphaFoldDB" id="A0A6L6YJM2"/>
<evidence type="ECO:0000313" key="10">
    <source>
        <dbReference type="Proteomes" id="UP000472580"/>
    </source>
</evidence>
<dbReference type="InterPro" id="IPR050954">
    <property type="entry name" value="ET_IronSulfur_Cluster-Binding"/>
</dbReference>
<dbReference type="GO" id="GO:0051539">
    <property type="term" value="F:4 iron, 4 sulfur cluster binding"/>
    <property type="evidence" value="ECO:0007669"/>
    <property type="project" value="UniProtKB-KW"/>
</dbReference>
<gene>
    <name evidence="9" type="ORF">E5987_12140</name>
</gene>
<dbReference type="InterPro" id="IPR017896">
    <property type="entry name" value="4Fe4S_Fe-S-bd"/>
</dbReference>
<keyword evidence="10" id="KW-1185">Reference proteome</keyword>
<keyword evidence="3" id="KW-0479">Metal-binding</keyword>
<protein>
    <submittedName>
        <fullName evidence="9">4Fe-4S dicluster domain-containing protein</fullName>
    </submittedName>
</protein>
<feature type="domain" description="4Fe-4S ferredoxin-type" evidence="8">
    <location>
        <begin position="4"/>
        <end position="34"/>
    </location>
</feature>
<sequence length="211" mass="23040">MSQYGMIVDVDKCIGCQACFVACKEENKVAPGIQWNQIHRIENPTEMIINYFRVSCQHCDNPACLPVCPAKAIFKGPHGEVLVDAAKCIGCGMCAAACPYGAPKFNREGKTEYFDAPVLAAVPLKAHQQRPAGKAERCTLCVHRTSEGLVPKCVEACAIKALTFVDYDNLTDEQKAMLAKSVALNEKAGTKPKLRYIASHCDIAGSQEKMW</sequence>
<evidence type="ECO:0000256" key="6">
    <source>
        <dbReference type="ARBA" id="ARBA00023004"/>
    </source>
</evidence>
<feature type="domain" description="4Fe-4S ferredoxin-type" evidence="8">
    <location>
        <begin position="45"/>
        <end position="78"/>
    </location>
</feature>
<keyword evidence="7" id="KW-0411">Iron-sulfur</keyword>
<keyword evidence="6" id="KW-0408">Iron</keyword>
<dbReference type="CDD" id="cd10551">
    <property type="entry name" value="PsrB"/>
    <property type="match status" value="1"/>
</dbReference>
<dbReference type="Pfam" id="PF13247">
    <property type="entry name" value="Fer4_11"/>
    <property type="match status" value="2"/>
</dbReference>
<evidence type="ECO:0000256" key="2">
    <source>
        <dbReference type="ARBA" id="ARBA00022485"/>
    </source>
</evidence>
<dbReference type="OrthoDB" id="9779457at2"/>
<organism evidence="9 10">
    <name type="scientific">Parasutterella muris</name>
    <dbReference type="NCBI Taxonomy" id="2565572"/>
    <lineage>
        <taxon>Bacteria</taxon>
        <taxon>Pseudomonadati</taxon>
        <taxon>Pseudomonadota</taxon>
        <taxon>Betaproteobacteria</taxon>
        <taxon>Burkholderiales</taxon>
        <taxon>Sutterellaceae</taxon>
        <taxon>Parasutterella</taxon>
    </lineage>
</organism>
<keyword evidence="4" id="KW-0677">Repeat</keyword>
<reference evidence="9 10" key="1">
    <citation type="submission" date="2019-12" db="EMBL/GenBank/DDBJ databases">
        <title>Microbes associate with the intestines of laboratory mice.</title>
        <authorList>
            <person name="Navarre W."/>
            <person name="Wong E."/>
        </authorList>
    </citation>
    <scope>NUCLEOTIDE SEQUENCE [LARGE SCALE GENOMIC DNA]</scope>
    <source>
        <strain evidence="9 10">NM82_D38</strain>
    </source>
</reference>
<proteinExistence type="predicted"/>
<keyword evidence="5" id="KW-0249">Electron transport</keyword>
<dbReference type="RefSeq" id="WP_160336344.1">
    <property type="nucleotide sequence ID" value="NZ_CALPCV010000049.1"/>
</dbReference>
<dbReference type="PANTHER" id="PTHR43177:SF5">
    <property type="entry name" value="ANAEROBIC DIMETHYL SULFOXIDE REDUCTASE CHAIN B-RELATED"/>
    <property type="match status" value="1"/>
</dbReference>
<evidence type="ECO:0000313" key="9">
    <source>
        <dbReference type="EMBL" id="MVX57930.1"/>
    </source>
</evidence>
<dbReference type="PROSITE" id="PS51379">
    <property type="entry name" value="4FE4S_FER_2"/>
    <property type="match status" value="3"/>
</dbReference>
<feature type="domain" description="4Fe-4S ferredoxin-type" evidence="8">
    <location>
        <begin position="79"/>
        <end position="108"/>
    </location>
</feature>
<keyword evidence="1" id="KW-0813">Transport</keyword>
<dbReference type="GO" id="GO:0046872">
    <property type="term" value="F:metal ion binding"/>
    <property type="evidence" value="ECO:0007669"/>
    <property type="project" value="UniProtKB-KW"/>
</dbReference>
<dbReference type="Proteomes" id="UP000472580">
    <property type="component" value="Unassembled WGS sequence"/>
</dbReference>
<evidence type="ECO:0000256" key="1">
    <source>
        <dbReference type="ARBA" id="ARBA00022448"/>
    </source>
</evidence>